<organism evidence="2 3">
    <name type="scientific">Halocaridina rubra</name>
    <name type="common">Hawaiian red shrimp</name>
    <dbReference type="NCBI Taxonomy" id="373956"/>
    <lineage>
        <taxon>Eukaryota</taxon>
        <taxon>Metazoa</taxon>
        <taxon>Ecdysozoa</taxon>
        <taxon>Arthropoda</taxon>
        <taxon>Crustacea</taxon>
        <taxon>Multicrustacea</taxon>
        <taxon>Malacostraca</taxon>
        <taxon>Eumalacostraca</taxon>
        <taxon>Eucarida</taxon>
        <taxon>Decapoda</taxon>
        <taxon>Pleocyemata</taxon>
        <taxon>Caridea</taxon>
        <taxon>Atyoidea</taxon>
        <taxon>Atyidae</taxon>
        <taxon>Halocaridina</taxon>
    </lineage>
</organism>
<comment type="caution">
    <text evidence="2">The sequence shown here is derived from an EMBL/GenBank/DDBJ whole genome shotgun (WGS) entry which is preliminary data.</text>
</comment>
<gene>
    <name evidence="2" type="ORF">SK128_004947</name>
</gene>
<protein>
    <submittedName>
        <fullName evidence="2">Uncharacterized protein</fullName>
    </submittedName>
</protein>
<evidence type="ECO:0000256" key="1">
    <source>
        <dbReference type="SAM" id="MobiDB-lite"/>
    </source>
</evidence>
<feature type="compositionally biased region" description="Low complexity" evidence="1">
    <location>
        <begin position="69"/>
        <end position="87"/>
    </location>
</feature>
<evidence type="ECO:0000313" key="3">
    <source>
        <dbReference type="Proteomes" id="UP001381693"/>
    </source>
</evidence>
<sequence>MAGPRSSPTNHSSASNRLAKSELPSQQAPMPLRPGKRRHVATVSPITARSENRSPRAKQRPYMPSRQSPPTVTAAAPTNTPVAVATASMTSSDGQSSTEVVRSGSVSPTQLAVPRVSAEPPCPSELPMPPMHWMAVDAKCSSQRQQCRAVTESLLSHLTTSGILVAA</sequence>
<feature type="compositionally biased region" description="Polar residues" evidence="1">
    <location>
        <begin position="1"/>
        <end position="28"/>
    </location>
</feature>
<name>A0AAN9ADP1_HALRR</name>
<proteinExistence type="predicted"/>
<feature type="compositionally biased region" description="Polar residues" evidence="1">
    <location>
        <begin position="88"/>
        <end position="110"/>
    </location>
</feature>
<dbReference type="AlphaFoldDB" id="A0AAN9ADP1"/>
<evidence type="ECO:0000313" key="2">
    <source>
        <dbReference type="EMBL" id="KAK7082420.1"/>
    </source>
</evidence>
<keyword evidence="3" id="KW-1185">Reference proteome</keyword>
<accession>A0AAN9ADP1</accession>
<feature type="region of interest" description="Disordered" evidence="1">
    <location>
        <begin position="1"/>
        <end position="121"/>
    </location>
</feature>
<dbReference type="Proteomes" id="UP001381693">
    <property type="component" value="Unassembled WGS sequence"/>
</dbReference>
<dbReference type="EMBL" id="JAXCGZ010004030">
    <property type="protein sequence ID" value="KAK7082420.1"/>
    <property type="molecule type" value="Genomic_DNA"/>
</dbReference>
<reference evidence="2 3" key="1">
    <citation type="submission" date="2023-11" db="EMBL/GenBank/DDBJ databases">
        <title>Halocaridina rubra genome assembly.</title>
        <authorList>
            <person name="Smith C."/>
        </authorList>
    </citation>
    <scope>NUCLEOTIDE SEQUENCE [LARGE SCALE GENOMIC DNA]</scope>
    <source>
        <strain evidence="2">EP-1</strain>
        <tissue evidence="2">Whole</tissue>
    </source>
</reference>